<dbReference type="AlphaFoldDB" id="A0A1H3HSL3"/>
<dbReference type="Gene3D" id="3.10.20.30">
    <property type="match status" value="1"/>
</dbReference>
<dbReference type="SUPFAM" id="SSF54292">
    <property type="entry name" value="2Fe-2S ferredoxin-like"/>
    <property type="match status" value="1"/>
</dbReference>
<keyword evidence="2" id="KW-0479">Metal-binding</keyword>
<dbReference type="GO" id="GO:0016491">
    <property type="term" value="F:oxidoreductase activity"/>
    <property type="evidence" value="ECO:0007669"/>
    <property type="project" value="UniProtKB-KW"/>
</dbReference>
<feature type="region of interest" description="Disordered" evidence="7">
    <location>
        <begin position="166"/>
        <end position="186"/>
    </location>
</feature>
<dbReference type="SUPFAM" id="SSF47741">
    <property type="entry name" value="CO dehydrogenase ISP C-domain like"/>
    <property type="match status" value="1"/>
</dbReference>
<dbReference type="PANTHER" id="PTHR44379:SF7">
    <property type="entry name" value="XANTHINE DEHYDROGENASE SUBUNIT E-RELATED"/>
    <property type="match status" value="1"/>
</dbReference>
<evidence type="ECO:0000256" key="7">
    <source>
        <dbReference type="SAM" id="MobiDB-lite"/>
    </source>
</evidence>
<reference evidence="10" key="1">
    <citation type="submission" date="2016-10" db="EMBL/GenBank/DDBJ databases">
        <authorList>
            <person name="Varghese N."/>
            <person name="Submissions S."/>
        </authorList>
    </citation>
    <scope>NUCLEOTIDE SEQUENCE [LARGE SCALE GENOMIC DNA]</scope>
    <source>
        <strain evidence="10">SP</strain>
    </source>
</reference>
<feature type="compositionally biased region" description="Basic and acidic residues" evidence="7">
    <location>
        <begin position="168"/>
        <end position="186"/>
    </location>
</feature>
<dbReference type="STRING" id="1503961.SAMN05421736_101601"/>
<evidence type="ECO:0000259" key="8">
    <source>
        <dbReference type="PROSITE" id="PS51085"/>
    </source>
</evidence>
<evidence type="ECO:0000256" key="5">
    <source>
        <dbReference type="ARBA" id="ARBA00023014"/>
    </source>
</evidence>
<dbReference type="Gene3D" id="1.10.150.120">
    <property type="entry name" value="[2Fe-2S]-binding domain"/>
    <property type="match status" value="1"/>
</dbReference>
<dbReference type="InterPro" id="IPR036884">
    <property type="entry name" value="2Fe-2S-bd_dom_sf"/>
</dbReference>
<dbReference type="PANTHER" id="PTHR44379">
    <property type="entry name" value="OXIDOREDUCTASE WITH IRON-SULFUR SUBUNIT"/>
    <property type="match status" value="1"/>
</dbReference>
<keyword evidence="4" id="KW-0408">Iron</keyword>
<accession>A0A1H3HSL3</accession>
<protein>
    <submittedName>
        <fullName evidence="9">Carbon-monoxide dehydrogenase small subunit</fullName>
    </submittedName>
</protein>
<dbReference type="Pfam" id="PF01799">
    <property type="entry name" value="Fer2_2"/>
    <property type="match status" value="1"/>
</dbReference>
<evidence type="ECO:0000313" key="10">
    <source>
        <dbReference type="Proteomes" id="UP000198935"/>
    </source>
</evidence>
<evidence type="ECO:0000313" key="9">
    <source>
        <dbReference type="EMBL" id="SDY18453.1"/>
    </source>
</evidence>
<dbReference type="InterPro" id="IPR012675">
    <property type="entry name" value="Beta-grasp_dom_sf"/>
</dbReference>
<evidence type="ECO:0000256" key="6">
    <source>
        <dbReference type="ARBA" id="ARBA00060707"/>
    </source>
</evidence>
<dbReference type="Proteomes" id="UP000198935">
    <property type="component" value="Unassembled WGS sequence"/>
</dbReference>
<keyword evidence="10" id="KW-1185">Reference proteome</keyword>
<dbReference type="InterPro" id="IPR002888">
    <property type="entry name" value="2Fe-2S-bd"/>
</dbReference>
<dbReference type="InterPro" id="IPR051452">
    <property type="entry name" value="Diverse_Oxidoreductases"/>
</dbReference>
<dbReference type="GO" id="GO:0051537">
    <property type="term" value="F:2 iron, 2 sulfur cluster binding"/>
    <property type="evidence" value="ECO:0007669"/>
    <property type="project" value="UniProtKB-KW"/>
</dbReference>
<evidence type="ECO:0000256" key="3">
    <source>
        <dbReference type="ARBA" id="ARBA00023002"/>
    </source>
</evidence>
<organism evidence="9 10">
    <name type="scientific">Evansella caseinilytica</name>
    <dbReference type="NCBI Taxonomy" id="1503961"/>
    <lineage>
        <taxon>Bacteria</taxon>
        <taxon>Bacillati</taxon>
        <taxon>Bacillota</taxon>
        <taxon>Bacilli</taxon>
        <taxon>Bacillales</taxon>
        <taxon>Bacillaceae</taxon>
        <taxon>Evansella</taxon>
    </lineage>
</organism>
<dbReference type="PROSITE" id="PS51085">
    <property type="entry name" value="2FE2S_FER_2"/>
    <property type="match status" value="1"/>
</dbReference>
<keyword evidence="1" id="KW-0001">2Fe-2S</keyword>
<keyword evidence="3" id="KW-0560">Oxidoreductase</keyword>
<dbReference type="FunFam" id="3.10.20.30:FF:000020">
    <property type="entry name" value="Xanthine dehydrogenase iron-sulfur subunit"/>
    <property type="match status" value="1"/>
</dbReference>
<dbReference type="PROSITE" id="PS00197">
    <property type="entry name" value="2FE2S_FER_1"/>
    <property type="match status" value="1"/>
</dbReference>
<evidence type="ECO:0000256" key="1">
    <source>
        <dbReference type="ARBA" id="ARBA00022714"/>
    </source>
</evidence>
<sequence>MNRPEKSPLLEKTADFSLNFSLNGSQLYLQVPPTRRLVDILRRDLRLTGTKISCEIGRCGACMVLIDGKAFNSCLTMAYQCQGKQVTTIEGISKDGLDVIQQAFLKEGGFQCGYCTPGMIISLKAACLARVSPDFSELKEALTGNLCRCTGYGGIHRVLRRLSSDQNESGRRAVGKDRDADSSAER</sequence>
<dbReference type="InterPro" id="IPR001041">
    <property type="entry name" value="2Fe-2S_ferredoxin-type"/>
</dbReference>
<proteinExistence type="predicted"/>
<dbReference type="GO" id="GO:0046872">
    <property type="term" value="F:metal ion binding"/>
    <property type="evidence" value="ECO:0007669"/>
    <property type="project" value="UniProtKB-KW"/>
</dbReference>
<dbReference type="Pfam" id="PF00111">
    <property type="entry name" value="Fer2"/>
    <property type="match status" value="1"/>
</dbReference>
<dbReference type="InterPro" id="IPR036010">
    <property type="entry name" value="2Fe-2S_ferredoxin-like_sf"/>
</dbReference>
<evidence type="ECO:0000256" key="4">
    <source>
        <dbReference type="ARBA" id="ARBA00023004"/>
    </source>
</evidence>
<evidence type="ECO:0000256" key="2">
    <source>
        <dbReference type="ARBA" id="ARBA00022723"/>
    </source>
</evidence>
<name>A0A1H3HSL3_9BACI</name>
<keyword evidence="5" id="KW-0411">Iron-sulfur</keyword>
<feature type="domain" description="2Fe-2S ferredoxin-type" evidence="8">
    <location>
        <begin position="16"/>
        <end position="92"/>
    </location>
</feature>
<dbReference type="InterPro" id="IPR006058">
    <property type="entry name" value="2Fe2S_fd_BS"/>
</dbReference>
<gene>
    <name evidence="9" type="ORF">SAMN05421736_101601</name>
</gene>
<dbReference type="EMBL" id="FNPI01000001">
    <property type="protein sequence ID" value="SDY18453.1"/>
    <property type="molecule type" value="Genomic_DNA"/>
</dbReference>
<dbReference type="OrthoDB" id="9796880at2"/>
<comment type="pathway">
    <text evidence="6">Alkaloid degradation; nicotine degradation.</text>
</comment>